<gene>
    <name evidence="1" type="ORF">Scep_001885</name>
</gene>
<organism evidence="1 2">
    <name type="scientific">Stephania cephalantha</name>
    <dbReference type="NCBI Taxonomy" id="152367"/>
    <lineage>
        <taxon>Eukaryota</taxon>
        <taxon>Viridiplantae</taxon>
        <taxon>Streptophyta</taxon>
        <taxon>Embryophyta</taxon>
        <taxon>Tracheophyta</taxon>
        <taxon>Spermatophyta</taxon>
        <taxon>Magnoliopsida</taxon>
        <taxon>Ranunculales</taxon>
        <taxon>Menispermaceae</taxon>
        <taxon>Menispermoideae</taxon>
        <taxon>Cissampelideae</taxon>
        <taxon>Stephania</taxon>
    </lineage>
</organism>
<dbReference type="Proteomes" id="UP001419268">
    <property type="component" value="Unassembled WGS sequence"/>
</dbReference>
<accession>A0AAP0LCV8</accession>
<dbReference type="EMBL" id="JBBNAG010000001">
    <property type="protein sequence ID" value="KAK9166694.1"/>
    <property type="molecule type" value="Genomic_DNA"/>
</dbReference>
<evidence type="ECO:0000313" key="2">
    <source>
        <dbReference type="Proteomes" id="UP001419268"/>
    </source>
</evidence>
<evidence type="ECO:0000313" key="1">
    <source>
        <dbReference type="EMBL" id="KAK9166694.1"/>
    </source>
</evidence>
<name>A0AAP0LCV8_9MAGN</name>
<dbReference type="AntiFam" id="ANF00025">
    <property type="entry name" value="Antisense to 23S rRNA"/>
</dbReference>
<dbReference type="AlphaFoldDB" id="A0AAP0LCV8"/>
<reference evidence="1 2" key="1">
    <citation type="submission" date="2024-01" db="EMBL/GenBank/DDBJ databases">
        <title>Genome assemblies of Stephania.</title>
        <authorList>
            <person name="Yang L."/>
        </authorList>
    </citation>
    <scope>NUCLEOTIDE SEQUENCE [LARGE SCALE GENOMIC DNA]</scope>
    <source>
        <strain evidence="1">JXDWG</strain>
        <tissue evidence="1">Leaf</tissue>
    </source>
</reference>
<sequence length="145" mass="16006">MLSCYCDDVREPAMAAVCVEAVTCHGAAAVLEHQTFASKVVRRPRPDRYAFRAGWNLPDMEFRYLRTVIVTVAVPRGFGRRLPSHQVTNFLDLPAPERRQPPYMVLRLCGDCVFGKRSPGSGQSATPLQGGTPSPEVTGLFCRVP</sequence>
<keyword evidence="2" id="KW-1185">Reference proteome</keyword>
<proteinExistence type="predicted"/>
<protein>
    <submittedName>
        <fullName evidence="1">Uncharacterized protein</fullName>
    </submittedName>
</protein>
<comment type="caution">
    <text evidence="1">The sequence shown here is derived from an EMBL/GenBank/DDBJ whole genome shotgun (WGS) entry which is preliminary data.</text>
</comment>